<feature type="region of interest" description="Disordered" evidence="1">
    <location>
        <begin position="47"/>
        <end position="82"/>
    </location>
</feature>
<dbReference type="AlphaFoldDB" id="A0AB33JWH8"/>
<name>A0AB33JWH8_9ACTN</name>
<sequence length="82" mass="8657">MYVTTDHALDATVSTATHDSAPAEDSTALLRELRDRTEILDALLRFGLGQDSGTRPCSPPPSPPTLSSTSVLPPPSGVANRR</sequence>
<reference evidence="2" key="1">
    <citation type="submission" date="2024-07" db="EMBL/GenBank/DDBJ databases">
        <title>Complete genome sequences of cellulolytic bacteria, Kitasatospora sp. CMC57 and Streptomyces sp. CMC78, isolated from Japanese agricultural soil.</title>
        <authorList>
            <person name="Hashimoto T."/>
            <person name="Ito M."/>
            <person name="Iwamoto M."/>
            <person name="Fukahori D."/>
            <person name="Shoda T."/>
            <person name="Sakoda M."/>
            <person name="Morohoshi T."/>
            <person name="Mitsuboshi M."/>
            <person name="Nishizawa T."/>
        </authorList>
    </citation>
    <scope>NUCLEOTIDE SEQUENCE</scope>
    <source>
        <strain evidence="2">CMC57</strain>
    </source>
</reference>
<evidence type="ECO:0000256" key="1">
    <source>
        <dbReference type="SAM" id="MobiDB-lite"/>
    </source>
</evidence>
<feature type="region of interest" description="Disordered" evidence="1">
    <location>
        <begin position="1"/>
        <end position="25"/>
    </location>
</feature>
<dbReference type="RefSeq" id="WP_407989901.1">
    <property type="nucleotide sequence ID" value="NZ_AP035881.2"/>
</dbReference>
<gene>
    <name evidence="2" type="ORF">KCMC57_39520</name>
</gene>
<dbReference type="EMBL" id="AP035881">
    <property type="protein sequence ID" value="BFP47584.1"/>
    <property type="molecule type" value="Genomic_DNA"/>
</dbReference>
<proteinExistence type="predicted"/>
<organism evidence="2">
    <name type="scientific">Kitasatospora sp. CMC57</name>
    <dbReference type="NCBI Taxonomy" id="3231513"/>
    <lineage>
        <taxon>Bacteria</taxon>
        <taxon>Bacillati</taxon>
        <taxon>Actinomycetota</taxon>
        <taxon>Actinomycetes</taxon>
        <taxon>Kitasatosporales</taxon>
        <taxon>Streptomycetaceae</taxon>
        <taxon>Kitasatospora</taxon>
    </lineage>
</organism>
<evidence type="ECO:0000313" key="2">
    <source>
        <dbReference type="EMBL" id="BFP47584.1"/>
    </source>
</evidence>
<accession>A0AB33JWH8</accession>
<protein>
    <submittedName>
        <fullName evidence="2">Uncharacterized protein</fullName>
    </submittedName>
</protein>